<keyword evidence="2 3" id="KW-0413">Isomerase</keyword>
<evidence type="ECO:0000313" key="3">
    <source>
        <dbReference type="EMBL" id="RTR18409.1"/>
    </source>
</evidence>
<evidence type="ECO:0000256" key="2">
    <source>
        <dbReference type="ARBA" id="ARBA00023235"/>
    </source>
</evidence>
<organism evidence="3 4">
    <name type="scientific">Azospirillum griseum</name>
    <dbReference type="NCBI Taxonomy" id="2496639"/>
    <lineage>
        <taxon>Bacteria</taxon>
        <taxon>Pseudomonadati</taxon>
        <taxon>Pseudomonadota</taxon>
        <taxon>Alphaproteobacteria</taxon>
        <taxon>Rhodospirillales</taxon>
        <taxon>Azospirillaceae</taxon>
        <taxon>Azospirillum</taxon>
    </lineage>
</organism>
<name>A0A3S0KX47_9PROT</name>
<dbReference type="EMBL" id="RXMA01000015">
    <property type="protein sequence ID" value="RTR18409.1"/>
    <property type="molecule type" value="Genomic_DNA"/>
</dbReference>
<sequence>MRGGRSRWRTSNLFNRRYRHATARINAPDGWRTVGRTHINRRRLEHSPVTILTSTSPAWASLASHRSWLLRQADDLFAFFEKASINPLGGFHDLDSQGRPLAPGAVPGARPGRALHVTTRMVHCFAIAHLLGRPGADALIDHGMEFLWNGHRDSVHGGYFWGVGYDAPTDDTKQAYGHAFVLLAASSAKLAGHPDADRLLTDVSTILDERFWEEEHGAVAEEFTRDWRSFDQYRGQNSNMHLTEALMAAFEATGDSQYLRRAERIADLIVRRHAAANDWRLPEHFRTDWSLDRDYSGSPMFRPYGTTPGHWLEWARLLLQLWEMGGRKVDWMPGAASSLFRQAVADGWDAKTGGFYYTLEWDGSPRIRERYWWPCCEGIGAAAFLNATDGDPFYEEWYRRIWNFSATRLIDREHGGWHPQLGEDMQPTVNPFFGKPDLYHALQACLIPLVPTTGSIAGGLAQGRIALG</sequence>
<evidence type="ECO:0000256" key="1">
    <source>
        <dbReference type="ARBA" id="ARBA00008558"/>
    </source>
</evidence>
<dbReference type="PANTHER" id="PTHR15108">
    <property type="entry name" value="N-ACYLGLUCOSAMINE-2-EPIMERASE"/>
    <property type="match status" value="1"/>
</dbReference>
<dbReference type="OrthoDB" id="9806359at2"/>
<dbReference type="InterPro" id="IPR012341">
    <property type="entry name" value="6hp_glycosidase-like_sf"/>
</dbReference>
<evidence type="ECO:0000313" key="4">
    <source>
        <dbReference type="Proteomes" id="UP000277007"/>
    </source>
</evidence>
<comment type="similarity">
    <text evidence="1">Belongs to the N-acylglucosamine 2-epimerase family.</text>
</comment>
<dbReference type="GO" id="GO:0016853">
    <property type="term" value="F:isomerase activity"/>
    <property type="evidence" value="ECO:0007669"/>
    <property type="project" value="UniProtKB-KW"/>
</dbReference>
<dbReference type="Pfam" id="PF07221">
    <property type="entry name" value="GlcNAc_2-epim"/>
    <property type="match status" value="1"/>
</dbReference>
<protein>
    <submittedName>
        <fullName evidence="3">AGE family epimerase/isomerase</fullName>
    </submittedName>
</protein>
<dbReference type="GO" id="GO:0005975">
    <property type="term" value="P:carbohydrate metabolic process"/>
    <property type="evidence" value="ECO:0007669"/>
    <property type="project" value="InterPro"/>
</dbReference>
<comment type="caution">
    <text evidence="3">The sequence shown here is derived from an EMBL/GenBank/DDBJ whole genome shotgun (WGS) entry which is preliminary data.</text>
</comment>
<dbReference type="Proteomes" id="UP000277007">
    <property type="component" value="Unassembled WGS sequence"/>
</dbReference>
<dbReference type="AlphaFoldDB" id="A0A3S0KX47"/>
<keyword evidence="4" id="KW-1185">Reference proteome</keyword>
<proteinExistence type="inferred from homology"/>
<dbReference type="Gene3D" id="1.50.10.10">
    <property type="match status" value="1"/>
</dbReference>
<dbReference type="InterPro" id="IPR034116">
    <property type="entry name" value="AGE_dom"/>
</dbReference>
<gene>
    <name evidence="3" type="ORF">EJ903_16080</name>
</gene>
<accession>A0A3S0KX47</accession>
<dbReference type="CDD" id="cd00249">
    <property type="entry name" value="AGE"/>
    <property type="match status" value="1"/>
</dbReference>
<dbReference type="SUPFAM" id="SSF48208">
    <property type="entry name" value="Six-hairpin glycosidases"/>
    <property type="match status" value="1"/>
</dbReference>
<reference evidence="3 4" key="1">
    <citation type="submission" date="2018-12" db="EMBL/GenBank/DDBJ databases">
        <authorList>
            <person name="Yang Y."/>
        </authorList>
    </citation>
    <scope>NUCLEOTIDE SEQUENCE [LARGE SCALE GENOMIC DNA]</scope>
    <source>
        <strain evidence="3 4">L-25-5w-1</strain>
    </source>
</reference>
<dbReference type="InterPro" id="IPR008928">
    <property type="entry name" value="6-hairpin_glycosidase_sf"/>
</dbReference>
<dbReference type="InterPro" id="IPR010819">
    <property type="entry name" value="AGE/CE"/>
</dbReference>